<keyword evidence="2" id="KW-1185">Reference proteome</keyword>
<protein>
    <submittedName>
        <fullName evidence="1">Uncharacterized protein</fullName>
    </submittedName>
</protein>
<evidence type="ECO:0000313" key="1">
    <source>
        <dbReference type="EMBL" id="KAG4303811.1"/>
    </source>
</evidence>
<proteinExistence type="predicted"/>
<reference evidence="1 2" key="1">
    <citation type="journal article" date="2021" name="Commun. Biol.">
        <title>Genomic insights into the host specific adaptation of the Pneumocystis genus.</title>
        <authorList>
            <person name="Cisse O.H."/>
            <person name="Ma L."/>
            <person name="Dekker J.P."/>
            <person name="Khil P.P."/>
            <person name="Youn J.-H."/>
            <person name="Brenchley J.M."/>
            <person name="Blair R."/>
            <person name="Pahar B."/>
            <person name="Chabe M."/>
            <person name="Van Rompay K.K.A."/>
            <person name="Keesler R."/>
            <person name="Sukura A."/>
            <person name="Hirsch V."/>
            <person name="Kutty G."/>
            <person name="Liu Y."/>
            <person name="Peng L."/>
            <person name="Chen J."/>
            <person name="Song J."/>
            <person name="Weissenbacher-Lang C."/>
            <person name="Xu J."/>
            <person name="Upham N.S."/>
            <person name="Stajich J.E."/>
            <person name="Cuomo C.A."/>
            <person name="Cushion M.T."/>
            <person name="Kovacs J.A."/>
        </authorList>
    </citation>
    <scope>NUCLEOTIDE SEQUENCE [LARGE SCALE GENOMIC DNA]</scope>
    <source>
        <strain evidence="1 2">RABM</strain>
    </source>
</reference>
<sequence>MFISVQAQLESYMVILCTLSVACFLRPRKVLEQGLIYVLGDAMNLARPTDDPTCVVVGGLILFQVFLIYLFALFKTDMMFFKDLTPFRTMLDFVLVLWIYFSTDPAISNGLTFTFVFFDLIWQFWMFVSFRGYKLPTKT</sequence>
<organism evidence="1 2">
    <name type="scientific">Pneumocystis oryctolagi</name>
    <dbReference type="NCBI Taxonomy" id="42067"/>
    <lineage>
        <taxon>Eukaryota</taxon>
        <taxon>Fungi</taxon>
        <taxon>Dikarya</taxon>
        <taxon>Ascomycota</taxon>
        <taxon>Taphrinomycotina</taxon>
        <taxon>Pneumocystomycetes</taxon>
        <taxon>Pneumocystaceae</taxon>
        <taxon>Pneumocystis</taxon>
    </lineage>
</organism>
<name>A0ACB7C858_9ASCO</name>
<dbReference type="Proteomes" id="UP000768646">
    <property type="component" value="Unassembled WGS sequence"/>
</dbReference>
<evidence type="ECO:0000313" key="2">
    <source>
        <dbReference type="Proteomes" id="UP000768646"/>
    </source>
</evidence>
<gene>
    <name evidence="1" type="ORF">PORY_002774</name>
</gene>
<accession>A0ACB7C858</accession>
<dbReference type="EMBL" id="JABTEG010000021">
    <property type="protein sequence ID" value="KAG4303811.1"/>
    <property type="molecule type" value="Genomic_DNA"/>
</dbReference>
<comment type="caution">
    <text evidence="1">The sequence shown here is derived from an EMBL/GenBank/DDBJ whole genome shotgun (WGS) entry which is preliminary data.</text>
</comment>